<evidence type="ECO:0000313" key="2">
    <source>
        <dbReference type="EMBL" id="MCE3216460.1"/>
    </source>
</evidence>
<name>A0ABS8WU51_DATST</name>
<keyword evidence="3" id="KW-1185">Reference proteome</keyword>
<proteinExistence type="predicted"/>
<accession>A0ABS8WU51</accession>
<evidence type="ECO:0000256" key="1">
    <source>
        <dbReference type="SAM" id="MobiDB-lite"/>
    </source>
</evidence>
<comment type="caution">
    <text evidence="2">The sequence shown here is derived from an EMBL/GenBank/DDBJ whole genome shotgun (WGS) entry which is preliminary data.</text>
</comment>
<reference evidence="2 3" key="1">
    <citation type="journal article" date="2021" name="BMC Genomics">
        <title>Datura genome reveals duplications of psychoactive alkaloid biosynthetic genes and high mutation rate following tissue culture.</title>
        <authorList>
            <person name="Rajewski A."/>
            <person name="Carter-House D."/>
            <person name="Stajich J."/>
            <person name="Litt A."/>
        </authorList>
    </citation>
    <scope>NUCLEOTIDE SEQUENCE [LARGE SCALE GENOMIC DNA]</scope>
    <source>
        <strain evidence="2">AR-01</strain>
    </source>
</reference>
<feature type="region of interest" description="Disordered" evidence="1">
    <location>
        <begin position="85"/>
        <end position="104"/>
    </location>
</feature>
<sequence length="156" mass="16705">MDSHHQTTQLVASPPLLTGGIDRGSAGGSLSSFSLARILFLSPPSPHFLGNNITTWPGAQQRHLSPLLPPHFPHFSPFTYLPRTTNPRADLPPHSATTTTPPLKHRIPVNQETASLPVEIPARRPTGDTTQSTTNVTGNFALNSNIDPCPGVISLI</sequence>
<protein>
    <submittedName>
        <fullName evidence="2">Uncharacterized protein</fullName>
    </submittedName>
</protein>
<evidence type="ECO:0000313" key="3">
    <source>
        <dbReference type="Proteomes" id="UP000823775"/>
    </source>
</evidence>
<gene>
    <name evidence="2" type="ORF">HAX54_006615</name>
</gene>
<dbReference type="EMBL" id="JACEIK010013347">
    <property type="protein sequence ID" value="MCE3216460.1"/>
    <property type="molecule type" value="Genomic_DNA"/>
</dbReference>
<organism evidence="2 3">
    <name type="scientific">Datura stramonium</name>
    <name type="common">Jimsonweed</name>
    <name type="synonym">Common thornapple</name>
    <dbReference type="NCBI Taxonomy" id="4076"/>
    <lineage>
        <taxon>Eukaryota</taxon>
        <taxon>Viridiplantae</taxon>
        <taxon>Streptophyta</taxon>
        <taxon>Embryophyta</taxon>
        <taxon>Tracheophyta</taxon>
        <taxon>Spermatophyta</taxon>
        <taxon>Magnoliopsida</taxon>
        <taxon>eudicotyledons</taxon>
        <taxon>Gunneridae</taxon>
        <taxon>Pentapetalae</taxon>
        <taxon>asterids</taxon>
        <taxon>lamiids</taxon>
        <taxon>Solanales</taxon>
        <taxon>Solanaceae</taxon>
        <taxon>Solanoideae</taxon>
        <taxon>Datureae</taxon>
        <taxon>Datura</taxon>
    </lineage>
</organism>
<dbReference type="Proteomes" id="UP000823775">
    <property type="component" value="Unassembled WGS sequence"/>
</dbReference>